<keyword evidence="5" id="KW-0571">Peptide transport</keyword>
<dbReference type="GO" id="GO:0015031">
    <property type="term" value="P:protein transport"/>
    <property type="evidence" value="ECO:0007669"/>
    <property type="project" value="UniProtKB-KW"/>
</dbReference>
<dbReference type="Pfam" id="PF03169">
    <property type="entry name" value="OPT"/>
    <property type="match status" value="2"/>
</dbReference>
<feature type="transmembrane region" description="Helical" evidence="10">
    <location>
        <begin position="112"/>
        <end position="128"/>
    </location>
</feature>
<keyword evidence="8 10" id="KW-0472">Membrane</keyword>
<name>A0A371C2K2_YARLL</name>
<dbReference type="VEuPathDB" id="FungiDB:YALI1_B10288g"/>
<dbReference type="VEuPathDB" id="FungiDB:YALI0_C22616g"/>
<protein>
    <submittedName>
        <fullName evidence="11">OPT oligopeptide transporter protein-domain-containing protein</fullName>
    </submittedName>
</protein>
<keyword evidence="4 10" id="KW-0812">Transmembrane</keyword>
<evidence type="ECO:0000256" key="8">
    <source>
        <dbReference type="ARBA" id="ARBA00023136"/>
    </source>
</evidence>
<evidence type="ECO:0000313" key="11">
    <source>
        <dbReference type="EMBL" id="RDW24555.1"/>
    </source>
</evidence>
<feature type="transmembrane region" description="Helical" evidence="10">
    <location>
        <begin position="326"/>
        <end position="351"/>
    </location>
</feature>
<dbReference type="GO" id="GO:0016020">
    <property type="term" value="C:membrane"/>
    <property type="evidence" value="ECO:0007669"/>
    <property type="project" value="UniProtKB-SubCell"/>
</dbReference>
<keyword evidence="3" id="KW-0813">Transport</keyword>
<accession>A0A371C2K2</accession>
<evidence type="ECO:0000256" key="1">
    <source>
        <dbReference type="ARBA" id="ARBA00004141"/>
    </source>
</evidence>
<evidence type="ECO:0000313" key="12">
    <source>
        <dbReference type="Proteomes" id="UP000256601"/>
    </source>
</evidence>
<feature type="transmembrane region" description="Helical" evidence="10">
    <location>
        <begin position="73"/>
        <end position="91"/>
    </location>
</feature>
<feature type="region of interest" description="Disordered" evidence="9">
    <location>
        <begin position="1"/>
        <end position="33"/>
    </location>
</feature>
<evidence type="ECO:0000256" key="4">
    <source>
        <dbReference type="ARBA" id="ARBA00022692"/>
    </source>
</evidence>
<feature type="transmembrane region" description="Helical" evidence="10">
    <location>
        <begin position="148"/>
        <end position="169"/>
    </location>
</feature>
<gene>
    <name evidence="11" type="ORF">B0I71DRAFT_154229</name>
</gene>
<organism evidence="11 12">
    <name type="scientific">Yarrowia lipolytica</name>
    <name type="common">Candida lipolytica</name>
    <dbReference type="NCBI Taxonomy" id="4952"/>
    <lineage>
        <taxon>Eukaryota</taxon>
        <taxon>Fungi</taxon>
        <taxon>Dikarya</taxon>
        <taxon>Ascomycota</taxon>
        <taxon>Saccharomycotina</taxon>
        <taxon>Dipodascomycetes</taxon>
        <taxon>Dipodascales</taxon>
        <taxon>Dipodascales incertae sedis</taxon>
        <taxon>Yarrowia</taxon>
    </lineage>
</organism>
<comment type="subcellular location">
    <subcellularLocation>
        <location evidence="1">Membrane</location>
        <topology evidence="1">Multi-pass membrane protein</topology>
    </subcellularLocation>
</comment>
<keyword evidence="7 10" id="KW-1133">Transmembrane helix</keyword>
<dbReference type="InterPro" id="IPR004648">
    <property type="entry name" value="Oligpept_transpt"/>
</dbReference>
<evidence type="ECO:0000256" key="2">
    <source>
        <dbReference type="ARBA" id="ARBA00008807"/>
    </source>
</evidence>
<dbReference type="InterPro" id="IPR004813">
    <property type="entry name" value="OPT"/>
</dbReference>
<evidence type="ECO:0000256" key="5">
    <source>
        <dbReference type="ARBA" id="ARBA00022856"/>
    </source>
</evidence>
<evidence type="ECO:0000256" key="3">
    <source>
        <dbReference type="ARBA" id="ARBA00022448"/>
    </source>
</evidence>
<dbReference type="AlphaFoldDB" id="A0A371C2K2"/>
<evidence type="ECO:0000256" key="10">
    <source>
        <dbReference type="SAM" id="Phobius"/>
    </source>
</evidence>
<dbReference type="GO" id="GO:0035673">
    <property type="term" value="F:oligopeptide transmembrane transporter activity"/>
    <property type="evidence" value="ECO:0007669"/>
    <property type="project" value="InterPro"/>
</dbReference>
<evidence type="ECO:0000256" key="7">
    <source>
        <dbReference type="ARBA" id="ARBA00022989"/>
    </source>
</evidence>
<evidence type="ECO:0000256" key="9">
    <source>
        <dbReference type="SAM" id="MobiDB-lite"/>
    </source>
</evidence>
<feature type="transmembrane region" description="Helical" evidence="10">
    <location>
        <begin position="401"/>
        <end position="420"/>
    </location>
</feature>
<sequence length="556" mass="61808">MSTTSESDSVEVDPKNDPNDPKNAPNGPKNDLKIDAQLDAHLDAQLDRTHDGNPYPDVRAVTDPYDDDTKLCLTWRVWVLGTIWVGLGAFVTQFFELPSFWEPQRMVDQEQLLATIMLNCAGGTPYVAQNILVQYMPMFYNQRWAGGFGYGFPVILVTQFMGFGFSGLLRRVGAYPVTAMWPTVLPTLAVNKVLLAPGRKGENINGDLDVELAHVGSPPKRPFGLVTGSISGMGFNPVPTFDWNVITGIIEPILIPFHSALNQYLGMFLSGLVTLAVYDCNSKWTRWIPINDNSLFDNTGRPFDVKRILTNYQFDDTKYRQYSPPYFSAASLVLYGANFALYPMAFVYSILCHWREMGTAIGETWDTFRPPHPSNYEGLDDPFCRIQKKHPEVPDWWDTPVWIIFLCLGMCCAFLLLFCIDSMSGVILNLNVLGELFVGYALPGELQALSTAKALMMTIAEQAMNFAQDQKQTHYAHLPPRSIFGIQLPGGENTTAGMDTGVALSGIVIFFAVQYNDHALNWWGNSVSYAGMDGQGVTTPPFPENGYFGPGPGQFP</sequence>
<evidence type="ECO:0000256" key="6">
    <source>
        <dbReference type="ARBA" id="ARBA00022927"/>
    </source>
</evidence>
<dbReference type="PANTHER" id="PTHR22601">
    <property type="entry name" value="ISP4 LIKE PROTEIN"/>
    <property type="match status" value="1"/>
</dbReference>
<keyword evidence="6" id="KW-0653">Protein transport</keyword>
<dbReference type="Proteomes" id="UP000256601">
    <property type="component" value="Unassembled WGS sequence"/>
</dbReference>
<comment type="similarity">
    <text evidence="2">Belongs to the oligopeptide OPT transporter family.</text>
</comment>
<dbReference type="EMBL" id="KZ859029">
    <property type="protein sequence ID" value="RDW24555.1"/>
    <property type="molecule type" value="Genomic_DNA"/>
</dbReference>
<proteinExistence type="inferred from homology"/>
<reference evidence="11 12" key="1">
    <citation type="submission" date="2018-07" db="EMBL/GenBank/DDBJ databases">
        <title>Draft Genome Assemblies for Five Robust Yarrowia lipolytica Strains Exhibiting High Lipid Production and Pentose Sugar Utilization and Sugar Alcohol Secretion from Undetoxified Lignocellulosic Biomass Hydrolysates.</title>
        <authorList>
            <consortium name="DOE Joint Genome Institute"/>
            <person name="Walker C."/>
            <person name="Ryu S."/>
            <person name="Na H."/>
            <person name="Zane M."/>
            <person name="LaButti K."/>
            <person name="Lipzen A."/>
            <person name="Haridas S."/>
            <person name="Barry K."/>
            <person name="Grigoriev I.V."/>
            <person name="Quarterman J."/>
            <person name="Slininger P."/>
            <person name="Dien B."/>
            <person name="Trinh C.T."/>
        </authorList>
    </citation>
    <scope>NUCLEOTIDE SEQUENCE [LARGE SCALE GENOMIC DNA]</scope>
    <source>
        <strain evidence="11 12">YB392</strain>
    </source>
</reference>